<protein>
    <submittedName>
        <fullName evidence="2">DUF5101 domain-containing protein</fullName>
    </submittedName>
</protein>
<name>A0A4Q9LR76_9MICR</name>
<evidence type="ECO:0000313" key="2">
    <source>
        <dbReference type="EMBL" id="TBU11029.1"/>
    </source>
</evidence>
<proteinExistence type="predicted"/>
<gene>
    <name evidence="2" type="ORF">CWI38_1424p0030</name>
</gene>
<comment type="caution">
    <text evidence="2">The sequence shown here is derived from an EMBL/GenBank/DDBJ whole genome shotgun (WGS) entry which is preliminary data.</text>
</comment>
<keyword evidence="1" id="KW-0175">Coiled coil</keyword>
<dbReference type="Proteomes" id="UP000292282">
    <property type="component" value="Unassembled WGS sequence"/>
</dbReference>
<organism evidence="2 3">
    <name type="scientific">Hamiltosporidium tvaerminnensis</name>
    <dbReference type="NCBI Taxonomy" id="1176355"/>
    <lineage>
        <taxon>Eukaryota</taxon>
        <taxon>Fungi</taxon>
        <taxon>Fungi incertae sedis</taxon>
        <taxon>Microsporidia</taxon>
        <taxon>Dubosqiidae</taxon>
        <taxon>Hamiltosporidium</taxon>
    </lineage>
</organism>
<evidence type="ECO:0000313" key="3">
    <source>
        <dbReference type="Proteomes" id="UP000292282"/>
    </source>
</evidence>
<dbReference type="InterPro" id="IPR031492">
    <property type="entry name" value="DUF5101"/>
</dbReference>
<keyword evidence="3" id="KW-1185">Reference proteome</keyword>
<dbReference type="EMBL" id="PITK01001424">
    <property type="protein sequence ID" value="TBU11029.1"/>
    <property type="molecule type" value="Genomic_DNA"/>
</dbReference>
<dbReference type="OrthoDB" id="2186985at2759"/>
<evidence type="ECO:0000256" key="1">
    <source>
        <dbReference type="SAM" id="Coils"/>
    </source>
</evidence>
<accession>A0A4Q9LR76</accession>
<sequence>MKFVLKDKTNSKENAEMNLKKKEVKNEEKQKVLNVMINVYETTRDYSFKYDLGKCIEIIEGKENQEVCELKVALIDALEENELLFDEKCKLIVENDYLKDILKNSK</sequence>
<reference evidence="2 3" key="1">
    <citation type="submission" date="2017-12" db="EMBL/GenBank/DDBJ databases">
        <authorList>
            <person name="Pombert J.-F."/>
            <person name="Haag K.L."/>
            <person name="Ebert D."/>
        </authorList>
    </citation>
    <scope>NUCLEOTIDE SEQUENCE [LARGE SCALE GENOMIC DNA]</scope>
    <source>
        <strain evidence="2">IL-G-3</strain>
    </source>
</reference>
<feature type="coiled-coil region" evidence="1">
    <location>
        <begin position="5"/>
        <end position="32"/>
    </location>
</feature>
<dbReference type="Pfam" id="PF17031">
    <property type="entry name" value="DUF5101"/>
    <property type="match status" value="1"/>
</dbReference>
<dbReference type="VEuPathDB" id="MicrosporidiaDB:CWI38_1424p0030"/>
<dbReference type="AlphaFoldDB" id="A0A4Q9LR76"/>